<proteinExistence type="predicted"/>
<accession>A0A8S5PW38</accession>
<evidence type="ECO:0000313" key="1">
    <source>
        <dbReference type="EMBL" id="DAE10669.1"/>
    </source>
</evidence>
<sequence length="153" mass="16955">MQNKISNKLVEVVKAIRDEDGNPVFAEVVDYDDGVNKYQGYPAVMIVPDDAPAELGQNTEVHRREGFNVIAIIPMNDDESKRAEDFKNMRTLSGLIRDAIDDTVDLDGLRHRGKDRVLGVVPTSAGWSVATEPVMALVATINVIVRYDHYTGN</sequence>
<reference evidence="1" key="1">
    <citation type="journal article" date="2021" name="Proc. Natl. Acad. Sci. U.S.A.">
        <title>A Catalog of Tens of Thousands of Viruses from Human Metagenomes Reveals Hidden Associations with Chronic Diseases.</title>
        <authorList>
            <person name="Tisza M.J."/>
            <person name="Buck C.B."/>
        </authorList>
    </citation>
    <scope>NUCLEOTIDE SEQUENCE</scope>
    <source>
        <strain evidence="1">CtlgF9</strain>
    </source>
</reference>
<dbReference type="EMBL" id="BK015517">
    <property type="protein sequence ID" value="DAE10669.1"/>
    <property type="molecule type" value="Genomic_DNA"/>
</dbReference>
<name>A0A8S5PW38_9CAUD</name>
<organism evidence="1">
    <name type="scientific">Siphoviridae sp. ctlgF9</name>
    <dbReference type="NCBI Taxonomy" id="2825649"/>
    <lineage>
        <taxon>Viruses</taxon>
        <taxon>Duplodnaviria</taxon>
        <taxon>Heunggongvirae</taxon>
        <taxon>Uroviricota</taxon>
        <taxon>Caudoviricetes</taxon>
    </lineage>
</organism>
<protein>
    <submittedName>
        <fullName evidence="1">Uncharacterized protein</fullName>
    </submittedName>
</protein>